<sequence>MSLVISDTTFRNSSPSPALSSPSSAAMQPPHIMLEMTLSDVRKICSPTFTGDPALPYKYPTVFRTWFWRINWKESSAAPPSIFRMETFLSIRHSGPCGVHTTSAPRKRRSGPLRGRHGF</sequence>
<feature type="compositionally biased region" description="Basic residues" evidence="1">
    <location>
        <begin position="105"/>
        <end position="119"/>
    </location>
</feature>
<dbReference type="EMBL" id="CM007655">
    <property type="protein sequence ID" value="ONI06739.1"/>
    <property type="molecule type" value="Genomic_DNA"/>
</dbReference>
<feature type="compositionally biased region" description="Polar residues" evidence="1">
    <location>
        <begin position="1"/>
        <end position="12"/>
    </location>
</feature>
<protein>
    <submittedName>
        <fullName evidence="2">Uncharacterized protein</fullName>
    </submittedName>
</protein>
<feature type="region of interest" description="Disordered" evidence="1">
    <location>
        <begin position="97"/>
        <end position="119"/>
    </location>
</feature>
<organism evidence="2 3">
    <name type="scientific">Prunus persica</name>
    <name type="common">Peach</name>
    <name type="synonym">Amygdalus persica</name>
    <dbReference type="NCBI Taxonomy" id="3760"/>
    <lineage>
        <taxon>Eukaryota</taxon>
        <taxon>Viridiplantae</taxon>
        <taxon>Streptophyta</taxon>
        <taxon>Embryophyta</taxon>
        <taxon>Tracheophyta</taxon>
        <taxon>Spermatophyta</taxon>
        <taxon>Magnoliopsida</taxon>
        <taxon>eudicotyledons</taxon>
        <taxon>Gunneridae</taxon>
        <taxon>Pentapetalae</taxon>
        <taxon>rosids</taxon>
        <taxon>fabids</taxon>
        <taxon>Rosales</taxon>
        <taxon>Rosaceae</taxon>
        <taxon>Amygdaloideae</taxon>
        <taxon>Amygdaleae</taxon>
        <taxon>Prunus</taxon>
    </lineage>
</organism>
<keyword evidence="3" id="KW-1185">Reference proteome</keyword>
<reference evidence="2 3" key="1">
    <citation type="journal article" date="2013" name="Nat. Genet.">
        <title>The high-quality draft genome of peach (Prunus persica) identifies unique patterns of genetic diversity, domestication and genome evolution.</title>
        <authorList>
            <consortium name="International Peach Genome Initiative"/>
            <person name="Verde I."/>
            <person name="Abbott A.G."/>
            <person name="Scalabrin S."/>
            <person name="Jung S."/>
            <person name="Shu S."/>
            <person name="Marroni F."/>
            <person name="Zhebentyayeva T."/>
            <person name="Dettori M.T."/>
            <person name="Grimwood J."/>
            <person name="Cattonaro F."/>
            <person name="Zuccolo A."/>
            <person name="Rossini L."/>
            <person name="Jenkins J."/>
            <person name="Vendramin E."/>
            <person name="Meisel L.A."/>
            <person name="Decroocq V."/>
            <person name="Sosinski B."/>
            <person name="Prochnik S."/>
            <person name="Mitros T."/>
            <person name="Policriti A."/>
            <person name="Cipriani G."/>
            <person name="Dondini L."/>
            <person name="Ficklin S."/>
            <person name="Goodstein D.M."/>
            <person name="Xuan P."/>
            <person name="Del Fabbro C."/>
            <person name="Aramini V."/>
            <person name="Copetti D."/>
            <person name="Gonzalez S."/>
            <person name="Horner D.S."/>
            <person name="Falchi R."/>
            <person name="Lucas S."/>
            <person name="Mica E."/>
            <person name="Maldonado J."/>
            <person name="Lazzari B."/>
            <person name="Bielenberg D."/>
            <person name="Pirona R."/>
            <person name="Miculan M."/>
            <person name="Barakat A."/>
            <person name="Testolin R."/>
            <person name="Stella A."/>
            <person name="Tartarini S."/>
            <person name="Tonutti P."/>
            <person name="Arus P."/>
            <person name="Orellana A."/>
            <person name="Wells C."/>
            <person name="Main D."/>
            <person name="Vizzotto G."/>
            <person name="Silva H."/>
            <person name="Salamini F."/>
            <person name="Schmutz J."/>
            <person name="Morgante M."/>
            <person name="Rokhsar D.S."/>
        </authorList>
    </citation>
    <scope>NUCLEOTIDE SEQUENCE [LARGE SCALE GENOMIC DNA]</scope>
    <source>
        <strain evidence="3">cv. Nemared</strain>
    </source>
</reference>
<evidence type="ECO:0000313" key="3">
    <source>
        <dbReference type="Proteomes" id="UP000006882"/>
    </source>
</evidence>
<dbReference type="AlphaFoldDB" id="A0A251P587"/>
<accession>A0A251P587</accession>
<feature type="region of interest" description="Disordered" evidence="1">
    <location>
        <begin position="1"/>
        <end position="26"/>
    </location>
</feature>
<name>A0A251P587_PRUPE</name>
<evidence type="ECO:0000256" key="1">
    <source>
        <dbReference type="SAM" id="MobiDB-lite"/>
    </source>
</evidence>
<feature type="compositionally biased region" description="Low complexity" evidence="1">
    <location>
        <begin position="13"/>
        <end position="26"/>
    </location>
</feature>
<dbReference type="Gramene" id="ONI06739">
    <property type="protein sequence ID" value="ONI06739"/>
    <property type="gene ID" value="PRUPE_5G078000"/>
</dbReference>
<evidence type="ECO:0000313" key="2">
    <source>
        <dbReference type="EMBL" id="ONI06739.1"/>
    </source>
</evidence>
<dbReference type="Proteomes" id="UP000006882">
    <property type="component" value="Chromosome G5"/>
</dbReference>
<gene>
    <name evidence="2" type="ORF">PRUPE_5G078000</name>
</gene>
<proteinExistence type="predicted"/>